<dbReference type="EMBL" id="CAJFCV020000004">
    <property type="protein sequence ID" value="CAG9116024.1"/>
    <property type="molecule type" value="Genomic_DNA"/>
</dbReference>
<protein>
    <recommendedName>
        <fullName evidence="12">Enoyl-[acyl-carrier-protein] reductase, mitochondrial</fullName>
        <ecNumber evidence="11">1.3.1.104</ecNumber>
    </recommendedName>
    <alternativeName>
        <fullName evidence="13">2-enoyl thioester reductase</fullName>
    </alternativeName>
</protein>
<proteinExistence type="inferred from homology"/>
<evidence type="ECO:0000256" key="11">
    <source>
        <dbReference type="ARBA" id="ARBA00038963"/>
    </source>
</evidence>
<evidence type="ECO:0000313" key="18">
    <source>
        <dbReference type="WBParaSite" id="BXY_0736100.1"/>
    </source>
</evidence>
<dbReference type="InterPro" id="IPR013154">
    <property type="entry name" value="ADH-like_N"/>
</dbReference>
<dbReference type="WBParaSite" id="BXY_0736100.1">
    <property type="protein sequence ID" value="BXY_0736100.1"/>
    <property type="gene ID" value="BXY_0736100"/>
</dbReference>
<dbReference type="GO" id="GO:0006633">
    <property type="term" value="P:fatty acid biosynthetic process"/>
    <property type="evidence" value="ECO:0007669"/>
    <property type="project" value="UniProtKB-KW"/>
</dbReference>
<evidence type="ECO:0000256" key="5">
    <source>
        <dbReference type="ARBA" id="ARBA00022857"/>
    </source>
</evidence>
<reference evidence="15" key="2">
    <citation type="submission" date="2020-09" db="EMBL/GenBank/DDBJ databases">
        <authorList>
            <person name="Kikuchi T."/>
        </authorList>
    </citation>
    <scope>NUCLEOTIDE SEQUENCE</scope>
    <source>
        <strain evidence="15">Ka4C1</strain>
    </source>
</reference>
<evidence type="ECO:0000256" key="7">
    <source>
        <dbReference type="ARBA" id="ARBA00023002"/>
    </source>
</evidence>
<keyword evidence="5" id="KW-0521">NADP</keyword>
<dbReference type="InterPro" id="IPR011032">
    <property type="entry name" value="GroES-like_sf"/>
</dbReference>
<dbReference type="GO" id="GO:0141148">
    <property type="term" value="F:enoyl-[acyl-carrier-protein] reductase (NADPH) activity"/>
    <property type="evidence" value="ECO:0007669"/>
    <property type="project" value="UniProtKB-EC"/>
</dbReference>
<evidence type="ECO:0000256" key="2">
    <source>
        <dbReference type="ARBA" id="ARBA00010371"/>
    </source>
</evidence>
<keyword evidence="8" id="KW-0443">Lipid metabolism</keyword>
<evidence type="ECO:0000259" key="14">
    <source>
        <dbReference type="SMART" id="SM00829"/>
    </source>
</evidence>
<organism evidence="16 18">
    <name type="scientific">Bursaphelenchus xylophilus</name>
    <name type="common">Pinewood nematode worm</name>
    <name type="synonym">Aphelenchoides xylophilus</name>
    <dbReference type="NCBI Taxonomy" id="6326"/>
    <lineage>
        <taxon>Eukaryota</taxon>
        <taxon>Metazoa</taxon>
        <taxon>Ecdysozoa</taxon>
        <taxon>Nematoda</taxon>
        <taxon>Chromadorea</taxon>
        <taxon>Rhabditida</taxon>
        <taxon>Tylenchina</taxon>
        <taxon>Tylenchomorpha</taxon>
        <taxon>Aphelenchoidea</taxon>
        <taxon>Aphelenchoididae</taxon>
        <taxon>Bursaphelenchus</taxon>
    </lineage>
</organism>
<dbReference type="Proteomes" id="UP000659654">
    <property type="component" value="Unassembled WGS sequence"/>
</dbReference>
<evidence type="ECO:0000256" key="1">
    <source>
        <dbReference type="ARBA" id="ARBA00004173"/>
    </source>
</evidence>
<evidence type="ECO:0000256" key="6">
    <source>
        <dbReference type="ARBA" id="ARBA00022946"/>
    </source>
</evidence>
<dbReference type="eggNOG" id="KOG0025">
    <property type="taxonomic scope" value="Eukaryota"/>
</dbReference>
<dbReference type="SUPFAM" id="SSF50129">
    <property type="entry name" value="GroES-like"/>
    <property type="match status" value="1"/>
</dbReference>
<accession>A0A1I7S2Y1</accession>
<dbReference type="InterPro" id="IPR051034">
    <property type="entry name" value="Mito_Enoyl-ACP_Reductase"/>
</dbReference>
<dbReference type="EC" id="1.3.1.104" evidence="11"/>
<dbReference type="InterPro" id="IPR013149">
    <property type="entry name" value="ADH-like_C"/>
</dbReference>
<evidence type="ECO:0000313" key="15">
    <source>
        <dbReference type="EMBL" id="CAD5226623.1"/>
    </source>
</evidence>
<keyword evidence="10" id="KW-0275">Fatty acid biosynthesis</keyword>
<evidence type="ECO:0000256" key="10">
    <source>
        <dbReference type="ARBA" id="ARBA00023160"/>
    </source>
</evidence>
<dbReference type="InterPro" id="IPR036291">
    <property type="entry name" value="NAD(P)-bd_dom_sf"/>
</dbReference>
<dbReference type="PANTHER" id="PTHR43981">
    <property type="entry name" value="ENOYL-[ACYL-CARRIER-PROTEIN] REDUCTASE, MITOCHONDRIAL"/>
    <property type="match status" value="1"/>
</dbReference>
<evidence type="ECO:0000256" key="12">
    <source>
        <dbReference type="ARBA" id="ARBA00041058"/>
    </source>
</evidence>
<keyword evidence="4" id="KW-0276">Fatty acid metabolism</keyword>
<keyword evidence="17" id="KW-1185">Reference proteome</keyword>
<dbReference type="AlphaFoldDB" id="A0A1I7S2Y1"/>
<comment type="similarity">
    <text evidence="2">Belongs to the zinc-containing alcohol dehydrogenase family. Quinone oxidoreductase subfamily.</text>
</comment>
<comment type="subcellular location">
    <subcellularLocation>
        <location evidence="1">Mitochondrion</location>
    </subcellularLocation>
</comment>
<feature type="domain" description="Enoyl reductase (ER)" evidence="14">
    <location>
        <begin position="14"/>
        <end position="333"/>
    </location>
</feature>
<evidence type="ECO:0000256" key="13">
    <source>
        <dbReference type="ARBA" id="ARBA00042123"/>
    </source>
</evidence>
<gene>
    <name evidence="15" type="ORF">BXYJ_LOCUS9168</name>
</gene>
<dbReference type="PANTHER" id="PTHR43981:SF1">
    <property type="entry name" value="ENOYL-[ACYL-CARRIER-PROTEIN] REDUCTASE, MITOCHONDRIAL"/>
    <property type="match status" value="1"/>
</dbReference>
<name>A0A1I7S2Y1_BURXY</name>
<keyword evidence="6" id="KW-0809">Transit peptide</keyword>
<dbReference type="CDD" id="cd08290">
    <property type="entry name" value="ETR"/>
    <property type="match status" value="1"/>
</dbReference>
<dbReference type="Pfam" id="PF00107">
    <property type="entry name" value="ADH_zinc_N"/>
    <property type="match status" value="1"/>
</dbReference>
<dbReference type="SMR" id="A0A1I7S2Y1"/>
<dbReference type="Pfam" id="PF08240">
    <property type="entry name" value="ADH_N"/>
    <property type="match status" value="1"/>
</dbReference>
<keyword evidence="9" id="KW-0496">Mitochondrion</keyword>
<evidence type="ECO:0000256" key="8">
    <source>
        <dbReference type="ARBA" id="ARBA00023098"/>
    </source>
</evidence>
<evidence type="ECO:0000256" key="3">
    <source>
        <dbReference type="ARBA" id="ARBA00022516"/>
    </source>
</evidence>
<dbReference type="EMBL" id="CAJFDI010000004">
    <property type="protein sequence ID" value="CAD5226623.1"/>
    <property type="molecule type" value="Genomic_DNA"/>
</dbReference>
<dbReference type="GO" id="GO:0005739">
    <property type="term" value="C:mitochondrion"/>
    <property type="evidence" value="ECO:0007669"/>
    <property type="project" value="UniProtKB-SubCell"/>
</dbReference>
<reference evidence="18" key="1">
    <citation type="submission" date="2016-11" db="UniProtKB">
        <authorList>
            <consortium name="WormBaseParasite"/>
        </authorList>
    </citation>
    <scope>IDENTIFICATION</scope>
</reference>
<sequence>MIASKAIRYHKAGDPLRVLQLDTINVNTKLEPTQVLIRWLMAPVNPLDINRIQGAYVLKNEYPQIAGSEGVGKIVKVGSGVDGLKVGDKVIGGAPVTSTWTEFGVSFQDGLQVIHPNVDLVSAATLKINPPTAYIMLKEYEDLAPGDYVIQNSANSAVGRCVIQQAKAFGLKTVNIVRERPNVEELKKELIALGADFVFTEEEFKNDGRKFVKSLDRPIKLACNGVGGRSALAISAVLGYGRTCVTYGGMSMKPSEFSTSSLLFNDLKAVGVAVTSFVTNPKNEKKVKNMFNELQDLILSGQLTPPPAKIHPLSDFKQALRDHLDGRKGKQMLLIGDEASAKL</sequence>
<evidence type="ECO:0000313" key="16">
    <source>
        <dbReference type="Proteomes" id="UP000095284"/>
    </source>
</evidence>
<keyword evidence="3" id="KW-0444">Lipid biosynthesis</keyword>
<dbReference type="Gene3D" id="3.90.180.10">
    <property type="entry name" value="Medium-chain alcohol dehydrogenases, catalytic domain"/>
    <property type="match status" value="1"/>
</dbReference>
<dbReference type="InterPro" id="IPR020843">
    <property type="entry name" value="ER"/>
</dbReference>
<dbReference type="SMART" id="SM00829">
    <property type="entry name" value="PKS_ER"/>
    <property type="match status" value="1"/>
</dbReference>
<evidence type="ECO:0000256" key="9">
    <source>
        <dbReference type="ARBA" id="ARBA00023128"/>
    </source>
</evidence>
<keyword evidence="7" id="KW-0560">Oxidoreductase</keyword>
<dbReference type="SUPFAM" id="SSF51735">
    <property type="entry name" value="NAD(P)-binding Rossmann-fold domains"/>
    <property type="match status" value="1"/>
</dbReference>
<dbReference type="Proteomes" id="UP000582659">
    <property type="component" value="Unassembled WGS sequence"/>
</dbReference>
<dbReference type="Proteomes" id="UP000095284">
    <property type="component" value="Unplaced"/>
</dbReference>
<dbReference type="Gene3D" id="3.40.50.720">
    <property type="entry name" value="NAD(P)-binding Rossmann-like Domain"/>
    <property type="match status" value="1"/>
</dbReference>
<dbReference type="OrthoDB" id="7482721at2759"/>
<evidence type="ECO:0000313" key="17">
    <source>
        <dbReference type="Proteomes" id="UP000659654"/>
    </source>
</evidence>
<evidence type="ECO:0000256" key="4">
    <source>
        <dbReference type="ARBA" id="ARBA00022832"/>
    </source>
</evidence>